<accession>A0AAV4LMQ1</accession>
<dbReference type="AlphaFoldDB" id="A0AAV4LMQ1"/>
<keyword evidence="4" id="KW-1185">Reference proteome</keyword>
<dbReference type="GO" id="GO:0008168">
    <property type="term" value="F:methyltransferase activity"/>
    <property type="evidence" value="ECO:0007669"/>
    <property type="project" value="UniProtKB-KW"/>
</dbReference>
<dbReference type="Gene3D" id="3.40.50.150">
    <property type="entry name" value="Vaccinia Virus protein VP39"/>
    <property type="match status" value="1"/>
</dbReference>
<evidence type="ECO:0000259" key="2">
    <source>
        <dbReference type="Pfam" id="PF13649"/>
    </source>
</evidence>
<dbReference type="GO" id="GO:0032259">
    <property type="term" value="P:methylation"/>
    <property type="evidence" value="ECO:0007669"/>
    <property type="project" value="UniProtKB-KW"/>
</dbReference>
<dbReference type="PANTHER" id="PTHR43861">
    <property type="entry name" value="TRANS-ACONITATE 2-METHYLTRANSFERASE-RELATED"/>
    <property type="match status" value="1"/>
</dbReference>
<reference evidence="3" key="1">
    <citation type="journal article" date="2023" name="Int. J. Syst. Evol. Microbiol.">
        <title>Collibacillus ludicampi gen. nov., sp. nov., a new soil bacterium of the family Alicyclobacillaceae.</title>
        <authorList>
            <person name="Jojima T."/>
            <person name="Ioku Y."/>
            <person name="Fukuta Y."/>
            <person name="Shirasaka N."/>
            <person name="Matsumura Y."/>
            <person name="Mori M."/>
        </authorList>
    </citation>
    <scope>NUCLEOTIDE SEQUENCE</scope>
    <source>
        <strain evidence="3">TP075</strain>
    </source>
</reference>
<dbReference type="Gene3D" id="2.20.25.110">
    <property type="entry name" value="S-adenosyl-L-methionine-dependent methyltransferases"/>
    <property type="match status" value="1"/>
</dbReference>
<keyword evidence="3" id="KW-0489">Methyltransferase</keyword>
<protein>
    <submittedName>
        <fullName evidence="3">Methyltransferase</fullName>
    </submittedName>
</protein>
<keyword evidence="1" id="KW-0808">Transferase</keyword>
<dbReference type="RefSeq" id="WP_282201244.1">
    <property type="nucleotide sequence ID" value="NZ_BOQE01000001.1"/>
</dbReference>
<dbReference type="SUPFAM" id="SSF53335">
    <property type="entry name" value="S-adenosyl-L-methionine-dependent methyltransferases"/>
    <property type="match status" value="1"/>
</dbReference>
<name>A0AAV4LMQ1_9BACL</name>
<dbReference type="CDD" id="cd02440">
    <property type="entry name" value="AdoMet_MTases"/>
    <property type="match status" value="1"/>
</dbReference>
<dbReference type="InterPro" id="IPR029063">
    <property type="entry name" value="SAM-dependent_MTases_sf"/>
</dbReference>
<sequence length="250" mass="29453">MSQNLVYGDFAEYYDLLMQDAPYDLWLQMFAEILDRYEIKPRIVADLGCGTGTISIRVAEQGYRVFAVDASEDMLAMAEGKREGKHLFPTFLQQDIRELHLPTCVDVAISFCDTLNYLLEEEHVQQTFHAVYRQLHHGGLFFFDMHTPYKLEHLLGDQVFYEVRPEIAYIWQSSFDGTRCLVEYDITFFAEVGDGLYRRFQEQHLQRAYPCERVVEWLYDAGFQTVEVFADFSFEKPTDTSERWFFVARK</sequence>
<dbReference type="Proteomes" id="UP001057291">
    <property type="component" value="Unassembled WGS sequence"/>
</dbReference>
<gene>
    <name evidence="3" type="ORF">DNHGIG_39060</name>
</gene>
<organism evidence="3 4">
    <name type="scientific">Collibacillus ludicampi</name>
    <dbReference type="NCBI Taxonomy" id="2771369"/>
    <lineage>
        <taxon>Bacteria</taxon>
        <taxon>Bacillati</taxon>
        <taxon>Bacillota</taxon>
        <taxon>Bacilli</taxon>
        <taxon>Bacillales</taxon>
        <taxon>Alicyclobacillaceae</taxon>
        <taxon>Collibacillus</taxon>
    </lineage>
</organism>
<evidence type="ECO:0000313" key="4">
    <source>
        <dbReference type="Proteomes" id="UP001057291"/>
    </source>
</evidence>
<feature type="domain" description="Methyltransferase" evidence="2">
    <location>
        <begin position="44"/>
        <end position="139"/>
    </location>
</feature>
<dbReference type="Pfam" id="PF13649">
    <property type="entry name" value="Methyltransf_25"/>
    <property type="match status" value="1"/>
</dbReference>
<evidence type="ECO:0000313" key="3">
    <source>
        <dbReference type="EMBL" id="GIM48357.1"/>
    </source>
</evidence>
<evidence type="ECO:0000256" key="1">
    <source>
        <dbReference type="ARBA" id="ARBA00022679"/>
    </source>
</evidence>
<comment type="caution">
    <text evidence="3">The sequence shown here is derived from an EMBL/GenBank/DDBJ whole genome shotgun (WGS) entry which is preliminary data.</text>
</comment>
<dbReference type="EMBL" id="BOQE01000001">
    <property type="protein sequence ID" value="GIM48357.1"/>
    <property type="molecule type" value="Genomic_DNA"/>
</dbReference>
<proteinExistence type="predicted"/>
<dbReference type="InterPro" id="IPR041698">
    <property type="entry name" value="Methyltransf_25"/>
</dbReference>